<dbReference type="InterPro" id="IPR042099">
    <property type="entry name" value="ANL_N_sf"/>
</dbReference>
<dbReference type="InterPro" id="IPR050237">
    <property type="entry name" value="ATP-dep_AMP-bd_enzyme"/>
</dbReference>
<dbReference type="Pfam" id="PF00501">
    <property type="entry name" value="AMP-binding"/>
    <property type="match status" value="1"/>
</dbReference>
<feature type="domain" description="AMP-dependent synthetase/ligase" evidence="1">
    <location>
        <begin position="59"/>
        <end position="418"/>
    </location>
</feature>
<comment type="caution">
    <text evidence="3">The sequence shown here is derived from an EMBL/GenBank/DDBJ whole genome shotgun (WGS) entry which is preliminary data.</text>
</comment>
<accession>A0A8J3M650</accession>
<dbReference type="EMBL" id="BNCJ01000003">
    <property type="protein sequence ID" value="GHF45620.1"/>
    <property type="molecule type" value="Genomic_DNA"/>
</dbReference>
<feature type="domain" description="AMP-binding enzyme C-terminal" evidence="2">
    <location>
        <begin position="474"/>
        <end position="548"/>
    </location>
</feature>
<dbReference type="Gene3D" id="3.40.50.12780">
    <property type="entry name" value="N-terminal domain of ligase-like"/>
    <property type="match status" value="1"/>
</dbReference>
<proteinExistence type="predicted"/>
<reference evidence="3" key="1">
    <citation type="journal article" date="2014" name="Int. J. Syst. Evol. Microbiol.">
        <title>Complete genome sequence of Corynebacterium casei LMG S-19264T (=DSM 44701T), isolated from a smear-ripened cheese.</title>
        <authorList>
            <consortium name="US DOE Joint Genome Institute (JGI-PGF)"/>
            <person name="Walter F."/>
            <person name="Albersmeier A."/>
            <person name="Kalinowski J."/>
            <person name="Ruckert C."/>
        </authorList>
    </citation>
    <scope>NUCLEOTIDE SEQUENCE</scope>
    <source>
        <strain evidence="3">KCTC 42650</strain>
    </source>
</reference>
<keyword evidence="3" id="KW-0436">Ligase</keyword>
<dbReference type="InterPro" id="IPR045851">
    <property type="entry name" value="AMP-bd_C_sf"/>
</dbReference>
<name>A0A8J3M650_9RHOB</name>
<dbReference type="Pfam" id="PF13193">
    <property type="entry name" value="AMP-binding_C"/>
    <property type="match status" value="1"/>
</dbReference>
<dbReference type="PANTHER" id="PTHR43767">
    <property type="entry name" value="LONG-CHAIN-FATTY-ACID--COA LIGASE"/>
    <property type="match status" value="1"/>
</dbReference>
<reference evidence="3" key="2">
    <citation type="submission" date="2020-09" db="EMBL/GenBank/DDBJ databases">
        <authorList>
            <person name="Sun Q."/>
            <person name="Kim S."/>
        </authorList>
    </citation>
    <scope>NUCLEOTIDE SEQUENCE</scope>
    <source>
        <strain evidence="3">KCTC 42650</strain>
    </source>
</reference>
<gene>
    <name evidence="3" type="ORF">GCM10017056_16570</name>
</gene>
<dbReference type="Gene3D" id="3.30.300.30">
    <property type="match status" value="1"/>
</dbReference>
<evidence type="ECO:0000259" key="2">
    <source>
        <dbReference type="Pfam" id="PF13193"/>
    </source>
</evidence>
<evidence type="ECO:0000259" key="1">
    <source>
        <dbReference type="Pfam" id="PF00501"/>
    </source>
</evidence>
<dbReference type="Proteomes" id="UP000626220">
    <property type="component" value="Unassembled WGS sequence"/>
</dbReference>
<dbReference type="InterPro" id="IPR000873">
    <property type="entry name" value="AMP-dep_synth/lig_dom"/>
</dbReference>
<dbReference type="InterPro" id="IPR025110">
    <property type="entry name" value="AMP-bd_C"/>
</dbReference>
<dbReference type="AlphaFoldDB" id="A0A8J3M650"/>
<keyword evidence="4" id="KW-1185">Reference proteome</keyword>
<sequence>MVATKQMFVYFYRMCIFGTSGGIAAAEKVRATRPESKQCREESMTDLVDDPQVYLPDLFATHARFQPEREAVICGSVRRTWRDFDAAISRVAHGLLASGLQKGDKVALLMGNSVEMLECLFGIVRAGGVAVPLSGMLTAEQLTGLLVDCDAIQVFVSSEFRDKVEGNRAAVRNVAAGRWIAQGFDGEGWVPLAALTEGQPATPPNVRYSLQDEFNIIYSSGTTGLPKGIVQTHGARLHWAFSNAVEMGFTSTSRALTTTALYSNGTWLMMLPVLFAGGTLVAMRAFDVGEFLSLVPQERITHTFMVPAQYGMVLDHPDLDGADLSSLRTLLSAGSALRQDVKARIIERISPGLYELYGYSEGFASMLKPHQHAEKFATVGTPVLGFEVRILDEEGNECPRGTPGEIAGYGAGLMKGYHKRPEATAELIWRDERGRTFLRSGDIGMIDEDGFLCIVDRKKDMIISGGFNVFPTDVEAVVAKHPDVFDVAVIGVPHDKWGETSLALVIARDAAAIDCRALRDWANERLAKTQRLIDVELRDEFPRNALGKVMKRLLRDPYWSAEKAAQ</sequence>
<dbReference type="PANTHER" id="PTHR43767:SF1">
    <property type="entry name" value="NONRIBOSOMAL PEPTIDE SYNTHASE PES1 (EUROFUNG)-RELATED"/>
    <property type="match status" value="1"/>
</dbReference>
<dbReference type="SUPFAM" id="SSF56801">
    <property type="entry name" value="Acetyl-CoA synthetase-like"/>
    <property type="match status" value="1"/>
</dbReference>
<organism evidence="3 4">
    <name type="scientific">Seohaeicola zhoushanensis</name>
    <dbReference type="NCBI Taxonomy" id="1569283"/>
    <lineage>
        <taxon>Bacteria</taxon>
        <taxon>Pseudomonadati</taxon>
        <taxon>Pseudomonadota</taxon>
        <taxon>Alphaproteobacteria</taxon>
        <taxon>Rhodobacterales</taxon>
        <taxon>Roseobacteraceae</taxon>
        <taxon>Seohaeicola</taxon>
    </lineage>
</organism>
<dbReference type="InterPro" id="IPR020845">
    <property type="entry name" value="AMP-binding_CS"/>
</dbReference>
<dbReference type="GO" id="GO:0016878">
    <property type="term" value="F:acid-thiol ligase activity"/>
    <property type="evidence" value="ECO:0007669"/>
    <property type="project" value="UniProtKB-ARBA"/>
</dbReference>
<protein>
    <submittedName>
        <fullName evidence="3">4-coumarate--CoA ligase</fullName>
    </submittedName>
</protein>
<evidence type="ECO:0000313" key="4">
    <source>
        <dbReference type="Proteomes" id="UP000626220"/>
    </source>
</evidence>
<evidence type="ECO:0000313" key="3">
    <source>
        <dbReference type="EMBL" id="GHF45620.1"/>
    </source>
</evidence>
<dbReference type="PROSITE" id="PS00455">
    <property type="entry name" value="AMP_BINDING"/>
    <property type="match status" value="1"/>
</dbReference>